<evidence type="ECO:0008006" key="4">
    <source>
        <dbReference type="Google" id="ProtNLM"/>
    </source>
</evidence>
<sequence>MRRVRSLLIAAAVLAAAIGCASDQQTTDTVVEAPSTTAATSAAPEPADPEDLAKLAEQAEAAAREADEPLEELITEPVLGADISWPQCPQGLGIPERPTQGMPMPVPEARYVILGLTNGPGFTPNPCLADQVTWAATEQLPTAAYAVASYPDRDTLAELGGEGPFQSRTKLGRLRNVGYQQAAYNVKSMQTAGLRTPMLWIDVEPVPDFEWSADVVANAAVVQGLARGYTDAGLKIGVYSTPHLWQRTVGDLALGVPEWRAAGHTSRDEALSRCGADWQIQGGDAVFGQWVADDRDHNVTCPAVTSLTPWFHQY</sequence>
<dbReference type="SUPFAM" id="SSF51445">
    <property type="entry name" value="(Trans)glycosidases"/>
    <property type="match status" value="1"/>
</dbReference>
<dbReference type="EMBL" id="BAAALG010000002">
    <property type="protein sequence ID" value="GAA1093516.1"/>
    <property type="molecule type" value="Genomic_DNA"/>
</dbReference>
<gene>
    <name evidence="2" type="ORF">GCM10009668_06190</name>
</gene>
<evidence type="ECO:0000313" key="3">
    <source>
        <dbReference type="Proteomes" id="UP001501581"/>
    </source>
</evidence>
<keyword evidence="1" id="KW-0732">Signal</keyword>
<dbReference type="PROSITE" id="PS51257">
    <property type="entry name" value="PROKAR_LIPOPROTEIN"/>
    <property type="match status" value="1"/>
</dbReference>
<evidence type="ECO:0000256" key="1">
    <source>
        <dbReference type="SAM" id="SignalP"/>
    </source>
</evidence>
<keyword evidence="3" id="KW-1185">Reference proteome</keyword>
<name>A0ABP4E8H4_9ACTN</name>
<reference evidence="3" key="1">
    <citation type="journal article" date="2019" name="Int. J. Syst. Evol. Microbiol.">
        <title>The Global Catalogue of Microorganisms (GCM) 10K type strain sequencing project: providing services to taxonomists for standard genome sequencing and annotation.</title>
        <authorList>
            <consortium name="The Broad Institute Genomics Platform"/>
            <consortium name="The Broad Institute Genome Sequencing Center for Infectious Disease"/>
            <person name="Wu L."/>
            <person name="Ma J."/>
        </authorList>
    </citation>
    <scope>NUCLEOTIDE SEQUENCE [LARGE SCALE GENOMIC DNA]</scope>
    <source>
        <strain evidence="3">JCM 13008</strain>
    </source>
</reference>
<protein>
    <recommendedName>
        <fullName evidence="4">DUF1906 domain-containing protein</fullName>
    </recommendedName>
</protein>
<dbReference type="RefSeq" id="WP_343991243.1">
    <property type="nucleotide sequence ID" value="NZ_BAAALG010000002.1"/>
</dbReference>
<dbReference type="Proteomes" id="UP001501581">
    <property type="component" value="Unassembled WGS sequence"/>
</dbReference>
<feature type="chain" id="PRO_5047437016" description="DUF1906 domain-containing protein" evidence="1">
    <location>
        <begin position="22"/>
        <end position="314"/>
    </location>
</feature>
<comment type="caution">
    <text evidence="2">The sequence shown here is derived from an EMBL/GenBank/DDBJ whole genome shotgun (WGS) entry which is preliminary data.</text>
</comment>
<dbReference type="Gene3D" id="3.20.20.80">
    <property type="entry name" value="Glycosidases"/>
    <property type="match status" value="1"/>
</dbReference>
<proteinExistence type="predicted"/>
<organism evidence="2 3">
    <name type="scientific">Nocardioides dubius</name>
    <dbReference type="NCBI Taxonomy" id="317019"/>
    <lineage>
        <taxon>Bacteria</taxon>
        <taxon>Bacillati</taxon>
        <taxon>Actinomycetota</taxon>
        <taxon>Actinomycetes</taxon>
        <taxon>Propionibacteriales</taxon>
        <taxon>Nocardioidaceae</taxon>
        <taxon>Nocardioides</taxon>
    </lineage>
</organism>
<dbReference type="InterPro" id="IPR017853">
    <property type="entry name" value="GH"/>
</dbReference>
<evidence type="ECO:0000313" key="2">
    <source>
        <dbReference type="EMBL" id="GAA1093516.1"/>
    </source>
</evidence>
<feature type="signal peptide" evidence="1">
    <location>
        <begin position="1"/>
        <end position="21"/>
    </location>
</feature>
<accession>A0ABP4E8H4</accession>